<evidence type="ECO:0000313" key="3">
    <source>
        <dbReference type="Proteomes" id="UP000182412"/>
    </source>
</evidence>
<feature type="transmembrane region" description="Helical" evidence="1">
    <location>
        <begin position="409"/>
        <end position="430"/>
    </location>
</feature>
<proteinExistence type="predicted"/>
<feature type="transmembrane region" description="Helical" evidence="1">
    <location>
        <begin position="30"/>
        <end position="49"/>
    </location>
</feature>
<feature type="transmembrane region" description="Helical" evidence="1">
    <location>
        <begin position="442"/>
        <end position="471"/>
    </location>
</feature>
<dbReference type="EMBL" id="FNJQ01000001">
    <property type="protein sequence ID" value="SDO76295.1"/>
    <property type="molecule type" value="Genomic_DNA"/>
</dbReference>
<protein>
    <recommendedName>
        <fullName evidence="4">O-Antigen ligase</fullName>
    </recommendedName>
</protein>
<keyword evidence="1" id="KW-0812">Transmembrane</keyword>
<keyword evidence="1" id="KW-0472">Membrane</keyword>
<evidence type="ECO:0000256" key="1">
    <source>
        <dbReference type="SAM" id="Phobius"/>
    </source>
</evidence>
<dbReference type="Proteomes" id="UP000182412">
    <property type="component" value="Unassembled WGS sequence"/>
</dbReference>
<gene>
    <name evidence="2" type="ORF">SAMN05216366_10152</name>
</gene>
<feature type="transmembrane region" description="Helical" evidence="1">
    <location>
        <begin position="314"/>
        <end position="340"/>
    </location>
</feature>
<dbReference type="AlphaFoldDB" id="A0A1H0M7H7"/>
<evidence type="ECO:0000313" key="2">
    <source>
        <dbReference type="EMBL" id="SDO76295.1"/>
    </source>
</evidence>
<feature type="transmembrane region" description="Helical" evidence="1">
    <location>
        <begin position="6"/>
        <end position="23"/>
    </location>
</feature>
<feature type="transmembrane region" description="Helical" evidence="1">
    <location>
        <begin position="238"/>
        <end position="257"/>
    </location>
</feature>
<name>A0A1H0M7H7_SELRU</name>
<keyword evidence="1" id="KW-1133">Transmembrane helix</keyword>
<sequence>MVPILSIIVIGVLLYIMLRENCWQKRYADLFATVCVLQLCWFQGYFFKIGQHEVSSLYGVAGYCLLIYSFYLLFSGRVYLKKNILMTVIGFITIIIFGMIYEKLLPYDGLLMPEQSSKISWDGYVAGKCLMYQYVPSVSSFLRPLWEVFIFAFEVLIFKQIYSFEWFISPYMRIVGWLKYVIYYGYFEFIVKNVIGNLTFTFDFAAILLGVNEESIYTDARIRDGIFYTLQGGTREPSHYNCVLFNIAMLMLLGNILRKFAQKRGWNVPQTYSNMTFLLCLVLMLLTGGFSSVWFLFIIACCTILLRIRENGGSVFGFFLCRKLILLSFVGVCIIVSYVISQNDYLYNRLMDALEVIEFLGKNNGFVGIGIIGGNSGIGSTIARFVSIYEGWQVFMARPLLGISWHVQYIHDFSIFMLMNMGILGVYALYRMLSVSRENLRYDVLILGLIFMIGGLPVTVSTGGLCLHWLLFFEATTFYMNHWEEKDVSAKDIDYHSCV</sequence>
<reference evidence="2 3" key="1">
    <citation type="submission" date="2016-10" db="EMBL/GenBank/DDBJ databases">
        <authorList>
            <person name="de Groot N.N."/>
        </authorList>
    </citation>
    <scope>NUCLEOTIDE SEQUENCE [LARGE SCALE GENOMIC DNA]</scope>
    <source>
        <strain evidence="2 3">S137</strain>
    </source>
</reference>
<feature type="transmembrane region" description="Helical" evidence="1">
    <location>
        <begin position="83"/>
        <end position="101"/>
    </location>
</feature>
<feature type="transmembrane region" description="Helical" evidence="1">
    <location>
        <begin position="277"/>
        <end position="308"/>
    </location>
</feature>
<organism evidence="2 3">
    <name type="scientific">Selenomonas ruminantium</name>
    <dbReference type="NCBI Taxonomy" id="971"/>
    <lineage>
        <taxon>Bacteria</taxon>
        <taxon>Bacillati</taxon>
        <taxon>Bacillota</taxon>
        <taxon>Negativicutes</taxon>
        <taxon>Selenomonadales</taxon>
        <taxon>Selenomonadaceae</taxon>
        <taxon>Selenomonas</taxon>
    </lineage>
</organism>
<feature type="transmembrane region" description="Helical" evidence="1">
    <location>
        <begin position="366"/>
        <end position="389"/>
    </location>
</feature>
<accession>A0A1H0M7H7</accession>
<evidence type="ECO:0008006" key="4">
    <source>
        <dbReference type="Google" id="ProtNLM"/>
    </source>
</evidence>
<feature type="transmembrane region" description="Helical" evidence="1">
    <location>
        <begin position="189"/>
        <end position="211"/>
    </location>
</feature>
<feature type="transmembrane region" description="Helical" evidence="1">
    <location>
        <begin position="55"/>
        <end position="74"/>
    </location>
</feature>
<feature type="transmembrane region" description="Helical" evidence="1">
    <location>
        <begin position="148"/>
        <end position="168"/>
    </location>
</feature>